<dbReference type="InterPro" id="IPR016130">
    <property type="entry name" value="Tyr_Pase_AS"/>
</dbReference>
<dbReference type="CDD" id="cd00047">
    <property type="entry name" value="PTPc"/>
    <property type="match status" value="1"/>
</dbReference>
<proteinExistence type="predicted"/>
<dbReference type="Pfam" id="PF00102">
    <property type="entry name" value="Y_phosphatase"/>
    <property type="match status" value="1"/>
</dbReference>
<dbReference type="InterPro" id="IPR000387">
    <property type="entry name" value="Tyr_Pase_dom"/>
</dbReference>
<dbReference type="SMART" id="SM00404">
    <property type="entry name" value="PTPc_motif"/>
    <property type="match status" value="1"/>
</dbReference>
<feature type="compositionally biased region" description="Basic and acidic residues" evidence="1">
    <location>
        <begin position="93"/>
        <end position="102"/>
    </location>
</feature>
<feature type="compositionally biased region" description="Polar residues" evidence="1">
    <location>
        <begin position="103"/>
        <end position="113"/>
    </location>
</feature>
<dbReference type="WBParaSite" id="Pan_g18938.t2">
    <property type="protein sequence ID" value="Pan_g18938.t2"/>
    <property type="gene ID" value="Pan_g18938"/>
</dbReference>
<feature type="compositionally biased region" description="Basic residues" evidence="1">
    <location>
        <begin position="177"/>
        <end position="193"/>
    </location>
</feature>
<organism evidence="4 5">
    <name type="scientific">Panagrellus redivivus</name>
    <name type="common">Microworm</name>
    <dbReference type="NCBI Taxonomy" id="6233"/>
    <lineage>
        <taxon>Eukaryota</taxon>
        <taxon>Metazoa</taxon>
        <taxon>Ecdysozoa</taxon>
        <taxon>Nematoda</taxon>
        <taxon>Chromadorea</taxon>
        <taxon>Rhabditida</taxon>
        <taxon>Tylenchina</taxon>
        <taxon>Panagrolaimomorpha</taxon>
        <taxon>Panagrolaimoidea</taxon>
        <taxon>Panagrolaimidae</taxon>
        <taxon>Panagrellus</taxon>
    </lineage>
</organism>
<dbReference type="PANTHER" id="PTHR46163:SF10">
    <property type="entry name" value="PROTEIN-TYROSINE PHOSPHATASE-RELATED"/>
    <property type="match status" value="1"/>
</dbReference>
<dbReference type="Proteomes" id="UP000492821">
    <property type="component" value="Unassembled WGS sequence"/>
</dbReference>
<dbReference type="Gene3D" id="3.90.190.10">
    <property type="entry name" value="Protein tyrosine phosphatase superfamily"/>
    <property type="match status" value="1"/>
</dbReference>
<feature type="compositionally biased region" description="Pro residues" evidence="1">
    <location>
        <begin position="40"/>
        <end position="49"/>
    </location>
</feature>
<dbReference type="PROSITE" id="PS50056">
    <property type="entry name" value="TYR_PHOSPHATASE_2"/>
    <property type="match status" value="1"/>
</dbReference>
<feature type="compositionally biased region" description="Basic and acidic residues" evidence="1">
    <location>
        <begin position="7"/>
        <end position="17"/>
    </location>
</feature>
<sequence length="618" mass="68662">MSMRARRSGDKPTKQKVAEALAAASRRRRQAQQQQSQLPGQPPAIPEEPPAGTTGTTGTATTGTTNTTPTGTTNTPTGTTTATTTTAATTTDAKQRLRDRVQAKSSVAPINSLRTKKSTGSGRKRGSKVGGGSAVKGSRKQESSAGADVKDSERGDEKGPFAVDSPANLKLINASLRTRKKKSKDRKDKHKKGHTDGSEKKLLRDTPSKRNPKSPGTKSLMQVATPKNDDEMAASSELHKDDEAVGDKKSNFEARNTLAADGRAAFAKTVYTKKLRGIVKEFTKSRDYLPPTSATAYTANENKNRYGDVLCMDETRVVLKGRRPDNDYIHASWLVCPVPGSQKYICAQGPLDDTVVDFWQMVFQERVPVIVMLCGIIENGYEKCAQYWPPAVGDTVRHGKFLIKNERSELTEMESIRITTLTVENLKAHDRAEADLTVSHYHWGDWPDHVSPLDPSPAIELLKWTKEKANGAPIVVHCSAGIGRTGTFCGIDYANDKLRTSTALKMTEIVHEMRRQRVHSIQSNPQYAYVHICLLHLFIEQKVITETEETKTFYHDYRRYVELVKRNVEKNMRKKERFAAEKERDRLAEKEKDKAAVGDKEKVAEKESDRERPQGPES</sequence>
<reference evidence="4" key="1">
    <citation type="journal article" date="2013" name="Genetics">
        <title>The draft genome and transcriptome of Panagrellus redivivus are shaped by the harsh demands of a free-living lifestyle.</title>
        <authorList>
            <person name="Srinivasan J."/>
            <person name="Dillman A.R."/>
            <person name="Macchietto M.G."/>
            <person name="Heikkinen L."/>
            <person name="Lakso M."/>
            <person name="Fracchia K.M."/>
            <person name="Antoshechkin I."/>
            <person name="Mortazavi A."/>
            <person name="Wong G."/>
            <person name="Sternberg P.W."/>
        </authorList>
    </citation>
    <scope>NUCLEOTIDE SEQUENCE [LARGE SCALE GENOMIC DNA]</scope>
    <source>
        <strain evidence="4">MT8872</strain>
    </source>
</reference>
<dbReference type="InterPro" id="IPR003595">
    <property type="entry name" value="Tyr_Pase_cat"/>
</dbReference>
<feature type="domain" description="Tyrosine-protein phosphatase" evidence="2">
    <location>
        <begin position="278"/>
        <end position="537"/>
    </location>
</feature>
<dbReference type="InterPro" id="IPR000242">
    <property type="entry name" value="PTP_cat"/>
</dbReference>
<dbReference type="AlphaFoldDB" id="A0A7E4VBC4"/>
<dbReference type="GO" id="GO:0004725">
    <property type="term" value="F:protein tyrosine phosphatase activity"/>
    <property type="evidence" value="ECO:0007669"/>
    <property type="project" value="InterPro"/>
</dbReference>
<feature type="region of interest" description="Disordered" evidence="1">
    <location>
        <begin position="573"/>
        <end position="618"/>
    </location>
</feature>
<feature type="compositionally biased region" description="Basic and acidic residues" evidence="1">
    <location>
        <begin position="148"/>
        <end position="159"/>
    </location>
</feature>
<dbReference type="PROSITE" id="PS50055">
    <property type="entry name" value="TYR_PHOSPHATASE_PTP"/>
    <property type="match status" value="1"/>
</dbReference>
<keyword evidence="4" id="KW-1185">Reference proteome</keyword>
<dbReference type="InterPro" id="IPR052782">
    <property type="entry name" value="Oocyte-zygote_transition_reg"/>
</dbReference>
<evidence type="ECO:0000313" key="5">
    <source>
        <dbReference type="WBParaSite" id="Pan_g18938.t2"/>
    </source>
</evidence>
<dbReference type="InterPro" id="IPR029021">
    <property type="entry name" value="Prot-tyrosine_phosphatase-like"/>
</dbReference>
<feature type="compositionally biased region" description="Basic residues" evidence="1">
    <location>
        <begin position="114"/>
        <end position="127"/>
    </location>
</feature>
<evidence type="ECO:0000259" key="2">
    <source>
        <dbReference type="PROSITE" id="PS50055"/>
    </source>
</evidence>
<dbReference type="SUPFAM" id="SSF52799">
    <property type="entry name" value="(Phosphotyrosine protein) phosphatases II"/>
    <property type="match status" value="1"/>
</dbReference>
<dbReference type="PROSITE" id="PS00383">
    <property type="entry name" value="TYR_PHOSPHATASE_1"/>
    <property type="match status" value="1"/>
</dbReference>
<feature type="region of interest" description="Disordered" evidence="1">
    <location>
        <begin position="1"/>
        <end position="225"/>
    </location>
</feature>
<evidence type="ECO:0000256" key="1">
    <source>
        <dbReference type="SAM" id="MobiDB-lite"/>
    </source>
</evidence>
<dbReference type="PRINTS" id="PR00700">
    <property type="entry name" value="PRTYPHPHTASE"/>
</dbReference>
<evidence type="ECO:0000259" key="3">
    <source>
        <dbReference type="PROSITE" id="PS50056"/>
    </source>
</evidence>
<feature type="domain" description="Tyrosine specific protein phosphatases" evidence="3">
    <location>
        <begin position="459"/>
        <end position="528"/>
    </location>
</feature>
<dbReference type="PANTHER" id="PTHR46163">
    <property type="entry name" value="TYROSINE-PROTEIN PHOSPHATASE-RELATED"/>
    <property type="match status" value="1"/>
</dbReference>
<feature type="compositionally biased region" description="Basic and acidic residues" evidence="1">
    <location>
        <begin position="194"/>
        <end position="208"/>
    </location>
</feature>
<name>A0A7E4VBC4_PANRE</name>
<evidence type="ECO:0000313" key="4">
    <source>
        <dbReference type="Proteomes" id="UP000492821"/>
    </source>
</evidence>
<dbReference type="SMART" id="SM00194">
    <property type="entry name" value="PTPc"/>
    <property type="match status" value="1"/>
</dbReference>
<protein>
    <submittedName>
        <fullName evidence="5">Protein-tyrosine-phosphatase</fullName>
    </submittedName>
</protein>
<accession>A0A7E4VBC4</accession>
<feature type="compositionally biased region" description="Low complexity" evidence="1">
    <location>
        <begin position="50"/>
        <end position="91"/>
    </location>
</feature>
<reference evidence="5" key="2">
    <citation type="submission" date="2020-10" db="UniProtKB">
        <authorList>
            <consortium name="WormBaseParasite"/>
        </authorList>
    </citation>
    <scope>IDENTIFICATION</scope>
</reference>